<reference evidence="2 3" key="1">
    <citation type="submission" date="2018-08" db="EMBL/GenBank/DDBJ databases">
        <title>A genome reference for cultivated species of the human gut microbiota.</title>
        <authorList>
            <person name="Zou Y."/>
            <person name="Xue W."/>
            <person name="Luo G."/>
        </authorList>
    </citation>
    <scope>NUCLEOTIDE SEQUENCE [LARGE SCALE GENOMIC DNA]</scope>
    <source>
        <strain evidence="2 3">AM25-6</strain>
    </source>
</reference>
<dbReference type="InterPro" id="IPR036457">
    <property type="entry name" value="PPM-type-like_dom_sf"/>
</dbReference>
<dbReference type="InterPro" id="IPR015655">
    <property type="entry name" value="PP2C"/>
</dbReference>
<proteinExistence type="predicted"/>
<dbReference type="EMBL" id="QUSM01000004">
    <property type="protein sequence ID" value="RGD73782.1"/>
    <property type="molecule type" value="Genomic_DNA"/>
</dbReference>
<feature type="domain" description="PPM-type phosphatase" evidence="1">
    <location>
        <begin position="3"/>
        <end position="240"/>
    </location>
</feature>
<evidence type="ECO:0000313" key="2">
    <source>
        <dbReference type="EMBL" id="RGD73782.1"/>
    </source>
</evidence>
<dbReference type="Proteomes" id="UP000261212">
    <property type="component" value="Unassembled WGS sequence"/>
</dbReference>
<dbReference type="InterPro" id="IPR001932">
    <property type="entry name" value="PPM-type_phosphatase-like_dom"/>
</dbReference>
<dbReference type="PANTHER" id="PTHR47992">
    <property type="entry name" value="PROTEIN PHOSPHATASE"/>
    <property type="match status" value="1"/>
</dbReference>
<dbReference type="CDD" id="cd00143">
    <property type="entry name" value="PP2Cc"/>
    <property type="match status" value="1"/>
</dbReference>
<evidence type="ECO:0000259" key="1">
    <source>
        <dbReference type="PROSITE" id="PS51746"/>
    </source>
</evidence>
<gene>
    <name evidence="2" type="ORF">DW687_08345</name>
</gene>
<dbReference type="SMART" id="SM00332">
    <property type="entry name" value="PP2Cc"/>
    <property type="match status" value="1"/>
</dbReference>
<dbReference type="PROSITE" id="PS51746">
    <property type="entry name" value="PPM_2"/>
    <property type="match status" value="1"/>
</dbReference>
<dbReference type="Pfam" id="PF13672">
    <property type="entry name" value="PP2C_2"/>
    <property type="match status" value="1"/>
</dbReference>
<organism evidence="2 3">
    <name type="scientific">Anaerofustis stercorihominis</name>
    <dbReference type="NCBI Taxonomy" id="214853"/>
    <lineage>
        <taxon>Bacteria</taxon>
        <taxon>Bacillati</taxon>
        <taxon>Bacillota</taxon>
        <taxon>Clostridia</taxon>
        <taxon>Eubacteriales</taxon>
        <taxon>Eubacteriaceae</taxon>
        <taxon>Anaerofustis</taxon>
    </lineage>
</organism>
<dbReference type="GeneID" id="97999919"/>
<dbReference type="NCBIfam" id="NF033484">
    <property type="entry name" value="Stp1_PP2C_phos"/>
    <property type="match status" value="1"/>
</dbReference>
<dbReference type="GO" id="GO:0004722">
    <property type="term" value="F:protein serine/threonine phosphatase activity"/>
    <property type="evidence" value="ECO:0007669"/>
    <property type="project" value="InterPro"/>
</dbReference>
<accession>A0A3E3DWZ7</accession>
<name>A0A3E3DWZ7_9FIRM</name>
<evidence type="ECO:0000313" key="3">
    <source>
        <dbReference type="Proteomes" id="UP000261212"/>
    </source>
</evidence>
<dbReference type="SUPFAM" id="SSF81606">
    <property type="entry name" value="PP2C-like"/>
    <property type="match status" value="1"/>
</dbReference>
<dbReference type="Gene3D" id="3.60.40.10">
    <property type="entry name" value="PPM-type phosphatase domain"/>
    <property type="match status" value="1"/>
</dbReference>
<dbReference type="RefSeq" id="WP_007049520.1">
    <property type="nucleotide sequence ID" value="NZ_CABKNJ010000004.1"/>
</dbReference>
<comment type="caution">
    <text evidence="2">The sequence shown here is derived from an EMBL/GenBank/DDBJ whole genome shotgun (WGS) entry which is preliminary data.</text>
</comment>
<protein>
    <submittedName>
        <fullName evidence="2">Stp1/IreP family PP2C-type Ser/Thr phosphatase</fullName>
    </submittedName>
</protein>
<sequence>MKLVGTSDVGMVRDINQDSFLMLENKEKNIIAFGVADGLGGHNAGELASALCMDILREYFNISNKEYQDMKNEVKGIIEYANKRILDFANENEEAQGMGTTLTLCIYHDGIGYVVHIGDSRCYKINKEEIKQITVDHSLVSHMVASGEITKEEAEHHPNRNIITNALGTQEEFFIDTYDLELEKGDIVLICSDGLSEHVTNEEIMEIVNNNDLDEAKHLLIDKANENGGTDNVTVVLFDGGIE</sequence>
<dbReference type="AlphaFoldDB" id="A0A3E3DWZ7"/>
<dbReference type="SMART" id="SM00331">
    <property type="entry name" value="PP2C_SIG"/>
    <property type="match status" value="1"/>
</dbReference>